<dbReference type="InterPro" id="IPR000048">
    <property type="entry name" value="IQ_motif_EF-hand-BS"/>
</dbReference>
<dbReference type="Pfam" id="PF00307">
    <property type="entry name" value="CH"/>
    <property type="match status" value="1"/>
</dbReference>
<evidence type="ECO:0000313" key="9">
    <source>
        <dbReference type="EMBL" id="KAG6776861.1"/>
    </source>
</evidence>
<protein>
    <recommendedName>
        <fullName evidence="8">Calponin-homology (CH) domain-containing protein</fullName>
    </recommendedName>
</protein>
<accession>A0A8X7ZXF0</accession>
<dbReference type="InterPro" id="IPR001715">
    <property type="entry name" value="CH_dom"/>
</dbReference>
<dbReference type="InterPro" id="IPR051185">
    <property type="entry name" value="ASPM"/>
</dbReference>
<evidence type="ECO:0000256" key="4">
    <source>
        <dbReference type="ARBA" id="ARBA00022860"/>
    </source>
</evidence>
<dbReference type="PROSITE" id="PS50096">
    <property type="entry name" value="IQ"/>
    <property type="match status" value="10"/>
</dbReference>
<dbReference type="GO" id="GO:0051295">
    <property type="term" value="P:establishment of meiotic spindle localization"/>
    <property type="evidence" value="ECO:0007669"/>
    <property type="project" value="TreeGrafter"/>
</dbReference>
<name>A0A8X7ZXF0_POPTO</name>
<dbReference type="GO" id="GO:0005737">
    <property type="term" value="C:cytoplasm"/>
    <property type="evidence" value="ECO:0007669"/>
    <property type="project" value="UniProtKB-SubCell"/>
</dbReference>
<evidence type="ECO:0000256" key="3">
    <source>
        <dbReference type="ARBA" id="ARBA00022737"/>
    </source>
</evidence>
<dbReference type="EMBL" id="JAAWWB010000008">
    <property type="protein sequence ID" value="KAG6776861.1"/>
    <property type="molecule type" value="Genomic_DNA"/>
</dbReference>
<dbReference type="PANTHER" id="PTHR22706:SF1">
    <property type="entry name" value="ASSEMBLY FACTOR FOR SPINDLE MICROTUBULES"/>
    <property type="match status" value="1"/>
</dbReference>
<evidence type="ECO:0000256" key="6">
    <source>
        <dbReference type="SAM" id="Coils"/>
    </source>
</evidence>
<keyword evidence="10" id="KW-1185">Reference proteome</keyword>
<reference evidence="9" key="1">
    <citation type="journal article" date="2020" name="bioRxiv">
        <title>Hybrid origin of Populus tomentosa Carr. identified through genome sequencing and phylogenomic analysis.</title>
        <authorList>
            <person name="An X."/>
            <person name="Gao K."/>
            <person name="Chen Z."/>
            <person name="Li J."/>
            <person name="Yang X."/>
            <person name="Yang X."/>
            <person name="Zhou J."/>
            <person name="Guo T."/>
            <person name="Zhao T."/>
            <person name="Huang S."/>
            <person name="Miao D."/>
            <person name="Khan W.U."/>
            <person name="Rao P."/>
            <person name="Ye M."/>
            <person name="Lei B."/>
            <person name="Liao W."/>
            <person name="Wang J."/>
            <person name="Ji L."/>
            <person name="Li Y."/>
            <person name="Guo B."/>
            <person name="Mustafa N.S."/>
            <person name="Li S."/>
            <person name="Yun Q."/>
            <person name="Keller S.R."/>
            <person name="Mao J."/>
            <person name="Zhang R."/>
            <person name="Strauss S.H."/>
        </authorList>
    </citation>
    <scope>NUCLEOTIDE SEQUENCE</scope>
    <source>
        <strain evidence="9">GM15</strain>
        <tissue evidence="9">Leaf</tissue>
    </source>
</reference>
<dbReference type="GO" id="GO:0007051">
    <property type="term" value="P:spindle organization"/>
    <property type="evidence" value="ECO:0007669"/>
    <property type="project" value="TreeGrafter"/>
</dbReference>
<feature type="coiled-coil region" evidence="6">
    <location>
        <begin position="1470"/>
        <end position="1517"/>
    </location>
</feature>
<dbReference type="SMART" id="SM00185">
    <property type="entry name" value="ARM"/>
    <property type="match status" value="1"/>
</dbReference>
<dbReference type="OrthoDB" id="2148418at2759"/>
<evidence type="ECO:0000256" key="1">
    <source>
        <dbReference type="ARBA" id="ARBA00004496"/>
    </source>
</evidence>
<feature type="region of interest" description="Disordered" evidence="7">
    <location>
        <begin position="1"/>
        <end position="73"/>
    </location>
</feature>
<keyword evidence="6" id="KW-0175">Coiled coil</keyword>
<dbReference type="SMART" id="SM00015">
    <property type="entry name" value="IQ"/>
    <property type="match status" value="14"/>
</dbReference>
<gene>
    <name evidence="9" type="ORF">POTOM_016651</name>
</gene>
<feature type="compositionally biased region" description="Low complexity" evidence="7">
    <location>
        <begin position="52"/>
        <end position="64"/>
    </location>
</feature>
<evidence type="ECO:0000313" key="10">
    <source>
        <dbReference type="Proteomes" id="UP000886885"/>
    </source>
</evidence>
<proteinExistence type="predicted"/>
<keyword evidence="3" id="KW-0677">Repeat</keyword>
<keyword evidence="4" id="KW-0112">Calmodulin-binding</keyword>
<dbReference type="Proteomes" id="UP000886885">
    <property type="component" value="Chromosome 4D"/>
</dbReference>
<dbReference type="CDD" id="cd21223">
    <property type="entry name" value="CH_ASPM_rpt1"/>
    <property type="match status" value="1"/>
</dbReference>
<feature type="domain" description="Calponin-homology (CH)" evidence="8">
    <location>
        <begin position="388"/>
        <end position="510"/>
    </location>
</feature>
<dbReference type="InterPro" id="IPR000225">
    <property type="entry name" value="Armadillo"/>
</dbReference>
<evidence type="ECO:0000256" key="5">
    <source>
        <dbReference type="PROSITE-ProRule" id="PRU00259"/>
    </source>
</evidence>
<sequence length="1519" mass="173118">MEVNEQYPCPSPYPQPFKDVSNFKTPKRPPNLSKFTSPSSHFFTASKRTPMSSSSFRPSLSGQSRPKPASTTARRRLKAFEIEQSQSSRKAQIRREQSLKTLSKSLTTWLNFLFENPSACGCSCNFTQNAVVGPSVVVGLGKREGRAAGVGDTWRSPKRSRDVTWEGGGGGGGDGDVLNFKRYGKLKEGLKEVCSVEDLMERMRVYLSLGCCKEVVDAMVLVVKTIDEGRLKMKPHCPIVTDFGMKEKAMRILMCYNPVWLRIGLQIILGGDSLLPSGDIDSDQEISFLKMVIEKQFLSHTGLAKTYAYNRKVEGLYRPGYYESLGNVILKRFLLLVLILDRAKLQSGLSLKYGIDGVDGGSPLLFVVQSSIKSSRQMINDFLSSEVMHGEGNLLAHLVIIGYKVSYQQCSLVEYDFRVTDLFAELQDGVRLCRAIQLLQNDSSILMKMVVPSDTRKRNLANCGLALQYLKRAGVTLQDEDGMTILEDDVANGDMELTVSLLWNMFVHLQLPLLLNKTTLANEILKIHGVNMDSANISPGSSPLELLLSWIQAVCGKYDYKIDNFASLVDGKAIWCLLDYYFRKELTCSHSPKDPHESRREESLMSAIDYTDSVHNFLLSQKLTTLLWNFPEVLQISDILEHSGAINHRSVVILLVFLSSQLTVKKTMDQLNFHKLLCCDCQERRNSSVGRCSLSLEAELDQDIIDGSSTEDAARKFRAIKAWWQDMAERNNKFITQPGTSVLECNSTSNLGIIIQRENAAKVIQSHFRRSVERHNFLKMRRAASFLQIAIRAWLMVKKRPFLLKFSSVTVQDFRCERWSQAENLGRYVKFIVDRHRFVKLRRDVMLIQKATRIWIRQRHKSDCVSNLDVSTLDIVNAAIAVQKFIRGWAARSRYKDVQLEKASSTCQFDGLTVQLSSKTIISRSIHEQQLAATKIQSHFQGWLLRRTFLIRKQAIMKIQSNYRCLRCRRAFQQFSIAKKSAIVIQSCVRGWIVRRTVGRYRYLIGVLQRYCRAWLIRRDFLFQKQAATQIQSAIRCLNCRTAFKSCKDATIEIQRFVRGHTTRNRLLGPSHFSGCIASYGNFLTSGVCFQSLKLKVMMSSALKLQRWWRGILFLKLRTKSAIVIQAHIRGWIGRQMASRERQCVALQTFVPDHSLYTVGCYVIFATGEVNEPREAVLKIQSAVRCSNCWKAFHCCKQAAIEIQGFVRGEITRNRLLGASHFHRATASYCKMQTSRVCLQSLELKIVMSSILKLQRWWRGVLLLKHRAKSAILVQSHVRGWIGRKKASRERQRVVVVQSHWKGFLARKNARGQLLDLRLRMQNSAKNVDDSMRIINRLIVALSELSSMKSVSGILHTCATLDMTTEHSQKCCEKLVAAGAIDNLLKLIRSVSQSMPDQEVLKHALSVLRNLARYPHLIEVLIDSQGVVEIILWQLLRNKEEGYFIASEVMKKICSHQKGVEMVLRKPPIIKRLHSLVEELTRKANFEKKKPRGMAVRDNMERRLREAVELLKLINSKLW</sequence>
<dbReference type="PROSITE" id="PS50021">
    <property type="entry name" value="CH"/>
    <property type="match status" value="1"/>
</dbReference>
<dbReference type="GO" id="GO:0000278">
    <property type="term" value="P:mitotic cell cycle"/>
    <property type="evidence" value="ECO:0007669"/>
    <property type="project" value="TreeGrafter"/>
</dbReference>
<dbReference type="PROSITE" id="PS50176">
    <property type="entry name" value="ARM_REPEAT"/>
    <property type="match status" value="1"/>
</dbReference>
<feature type="region of interest" description="Disordered" evidence="7">
    <location>
        <begin position="148"/>
        <end position="168"/>
    </location>
</feature>
<comment type="subcellular location">
    <subcellularLocation>
        <location evidence="1">Cytoplasm</location>
    </subcellularLocation>
</comment>
<evidence type="ECO:0000259" key="8">
    <source>
        <dbReference type="PROSITE" id="PS50021"/>
    </source>
</evidence>
<feature type="compositionally biased region" description="Polar residues" evidence="7">
    <location>
        <begin position="33"/>
        <end position="51"/>
    </location>
</feature>
<organism evidence="9 10">
    <name type="scientific">Populus tomentosa</name>
    <name type="common">Chinese white poplar</name>
    <dbReference type="NCBI Taxonomy" id="118781"/>
    <lineage>
        <taxon>Eukaryota</taxon>
        <taxon>Viridiplantae</taxon>
        <taxon>Streptophyta</taxon>
        <taxon>Embryophyta</taxon>
        <taxon>Tracheophyta</taxon>
        <taxon>Spermatophyta</taxon>
        <taxon>Magnoliopsida</taxon>
        <taxon>eudicotyledons</taxon>
        <taxon>Gunneridae</taxon>
        <taxon>Pentapetalae</taxon>
        <taxon>rosids</taxon>
        <taxon>fabids</taxon>
        <taxon>Malpighiales</taxon>
        <taxon>Salicaceae</taxon>
        <taxon>Saliceae</taxon>
        <taxon>Populus</taxon>
    </lineage>
</organism>
<dbReference type="Pfam" id="PF00612">
    <property type="entry name" value="IQ"/>
    <property type="match status" value="11"/>
</dbReference>
<comment type="caution">
    <text evidence="9">The sequence shown here is derived from an EMBL/GenBank/DDBJ whole genome shotgun (WGS) entry which is preliminary data.</text>
</comment>
<keyword evidence="2" id="KW-0963">Cytoplasm</keyword>
<feature type="repeat" description="ARM" evidence="5">
    <location>
        <begin position="1379"/>
        <end position="1426"/>
    </location>
</feature>
<dbReference type="GO" id="GO:0005516">
    <property type="term" value="F:calmodulin binding"/>
    <property type="evidence" value="ECO:0007669"/>
    <property type="project" value="UniProtKB-KW"/>
</dbReference>
<evidence type="ECO:0000256" key="7">
    <source>
        <dbReference type="SAM" id="MobiDB-lite"/>
    </source>
</evidence>
<dbReference type="PANTHER" id="PTHR22706">
    <property type="entry name" value="ASSEMBLY FACTOR FOR SPINDLE MICROTUBULES"/>
    <property type="match status" value="1"/>
</dbReference>
<evidence type="ECO:0000256" key="2">
    <source>
        <dbReference type="ARBA" id="ARBA00022490"/>
    </source>
</evidence>
<dbReference type="GO" id="GO:0000922">
    <property type="term" value="C:spindle pole"/>
    <property type="evidence" value="ECO:0007669"/>
    <property type="project" value="TreeGrafter"/>
</dbReference>